<comment type="caution">
    <text evidence="20">The sequence shown here is derived from an EMBL/GenBank/DDBJ whole genome shotgun (WGS) entry which is preliminary data.</text>
</comment>
<evidence type="ECO:0000256" key="12">
    <source>
        <dbReference type="ARBA" id="ARBA00023136"/>
    </source>
</evidence>
<evidence type="ECO:0000256" key="13">
    <source>
        <dbReference type="ARBA" id="ARBA00023180"/>
    </source>
</evidence>
<evidence type="ECO:0000256" key="14">
    <source>
        <dbReference type="ARBA" id="ARBA00024209"/>
    </source>
</evidence>
<accession>A0A8X8Z8A0</accession>
<comment type="subcellular location">
    <subcellularLocation>
        <location evidence="2">Membrane</location>
        <topology evidence="2">Single-pass membrane protein</topology>
    </subcellularLocation>
</comment>
<protein>
    <recommendedName>
        <fullName evidence="19">RING-type domain-containing protein</fullName>
    </recommendedName>
</protein>
<dbReference type="Pfam" id="PF14380">
    <property type="entry name" value="WAK_assoc"/>
    <property type="match status" value="1"/>
</dbReference>
<comment type="catalytic activity">
    <reaction evidence="1">
        <text>S-ubiquitinyl-[E2 ubiquitin-conjugating enzyme]-L-cysteine + [acceptor protein]-L-lysine = [E2 ubiquitin-conjugating enzyme]-L-cysteine + N(6)-ubiquitinyl-[acceptor protein]-L-lysine.</text>
        <dbReference type="EC" id="2.3.2.27"/>
    </reaction>
</comment>
<evidence type="ECO:0000259" key="19">
    <source>
        <dbReference type="PROSITE" id="PS50089"/>
    </source>
</evidence>
<dbReference type="PANTHER" id="PTHR46279">
    <property type="entry name" value="RING/U-BOX SUPERFAMILY PROTEIN"/>
    <property type="match status" value="1"/>
</dbReference>
<dbReference type="GO" id="GO:0004674">
    <property type="term" value="F:protein serine/threonine kinase activity"/>
    <property type="evidence" value="ECO:0007669"/>
    <property type="project" value="UniProtKB-EC"/>
</dbReference>
<keyword evidence="13" id="KW-0325">Glycoprotein</keyword>
<dbReference type="CDD" id="cd16461">
    <property type="entry name" value="RING-H2_EL5-like"/>
    <property type="match status" value="1"/>
</dbReference>
<name>A0A8X8Z8A0_SALSN</name>
<evidence type="ECO:0000256" key="9">
    <source>
        <dbReference type="ARBA" id="ARBA00022786"/>
    </source>
</evidence>
<evidence type="ECO:0000256" key="4">
    <source>
        <dbReference type="ARBA" id="ARBA00022679"/>
    </source>
</evidence>
<evidence type="ECO:0000256" key="18">
    <source>
        <dbReference type="SAM" id="Phobius"/>
    </source>
</evidence>
<evidence type="ECO:0000313" key="20">
    <source>
        <dbReference type="EMBL" id="KAG6394997.1"/>
    </source>
</evidence>
<dbReference type="Gene3D" id="3.30.40.10">
    <property type="entry name" value="Zinc/RING finger domain, C3HC4 (zinc finger)"/>
    <property type="match status" value="1"/>
</dbReference>
<evidence type="ECO:0000256" key="1">
    <source>
        <dbReference type="ARBA" id="ARBA00000900"/>
    </source>
</evidence>
<feature type="transmembrane region" description="Helical" evidence="18">
    <location>
        <begin position="403"/>
        <end position="426"/>
    </location>
</feature>
<keyword evidence="8 17" id="KW-0863">Zinc-finger</keyword>
<keyword evidence="6" id="KW-0479">Metal-binding</keyword>
<dbReference type="SMART" id="SM00184">
    <property type="entry name" value="RING"/>
    <property type="match status" value="1"/>
</dbReference>
<keyword evidence="10" id="KW-0862">Zinc</keyword>
<reference evidence="20" key="2">
    <citation type="submission" date="2020-08" db="EMBL/GenBank/DDBJ databases">
        <title>Plant Genome Project.</title>
        <authorList>
            <person name="Zhang R.-G."/>
        </authorList>
    </citation>
    <scope>NUCLEOTIDE SEQUENCE</scope>
    <source>
        <strain evidence="20">Huo1</strain>
        <tissue evidence="20">Leaf</tissue>
    </source>
</reference>
<dbReference type="Pfam" id="PF13947">
    <property type="entry name" value="GUB_WAK_bind"/>
    <property type="match status" value="1"/>
</dbReference>
<evidence type="ECO:0000256" key="16">
    <source>
        <dbReference type="ARBA" id="ARBA00048679"/>
    </source>
</evidence>
<comment type="catalytic activity">
    <reaction evidence="15">
        <text>L-threonyl-[protein] + ATP = O-phospho-L-threonyl-[protein] + ADP + H(+)</text>
        <dbReference type="Rhea" id="RHEA:46608"/>
        <dbReference type="Rhea" id="RHEA-COMP:11060"/>
        <dbReference type="Rhea" id="RHEA-COMP:11605"/>
        <dbReference type="ChEBI" id="CHEBI:15378"/>
        <dbReference type="ChEBI" id="CHEBI:30013"/>
        <dbReference type="ChEBI" id="CHEBI:30616"/>
        <dbReference type="ChEBI" id="CHEBI:61977"/>
        <dbReference type="ChEBI" id="CHEBI:456216"/>
        <dbReference type="EC" id="2.7.11.1"/>
    </reaction>
</comment>
<dbReference type="Proteomes" id="UP000298416">
    <property type="component" value="Unassembled WGS sequence"/>
</dbReference>
<dbReference type="InterPro" id="IPR046948">
    <property type="entry name" value="ATL20-22-like"/>
</dbReference>
<dbReference type="GO" id="GO:0016020">
    <property type="term" value="C:membrane"/>
    <property type="evidence" value="ECO:0007669"/>
    <property type="project" value="UniProtKB-SubCell"/>
</dbReference>
<comment type="pathway">
    <text evidence="3">Protein modification; protein ubiquitination.</text>
</comment>
<evidence type="ECO:0000256" key="7">
    <source>
        <dbReference type="ARBA" id="ARBA00022729"/>
    </source>
</evidence>
<evidence type="ECO:0000256" key="17">
    <source>
        <dbReference type="PROSITE-ProRule" id="PRU00175"/>
    </source>
</evidence>
<evidence type="ECO:0000256" key="6">
    <source>
        <dbReference type="ARBA" id="ARBA00022723"/>
    </source>
</evidence>
<feature type="domain" description="RING-type" evidence="19">
    <location>
        <begin position="478"/>
        <end position="520"/>
    </location>
</feature>
<dbReference type="GO" id="GO:0008270">
    <property type="term" value="F:zinc ion binding"/>
    <property type="evidence" value="ECO:0007669"/>
    <property type="project" value="UniProtKB-KW"/>
</dbReference>
<dbReference type="InterPro" id="IPR013083">
    <property type="entry name" value="Znf_RING/FYVE/PHD"/>
</dbReference>
<dbReference type="InterPro" id="IPR001841">
    <property type="entry name" value="Znf_RING"/>
</dbReference>
<evidence type="ECO:0000256" key="15">
    <source>
        <dbReference type="ARBA" id="ARBA00047899"/>
    </source>
</evidence>
<proteinExistence type="inferred from homology"/>
<reference evidence="20" key="1">
    <citation type="submission" date="2018-01" db="EMBL/GenBank/DDBJ databases">
        <authorList>
            <person name="Mao J.F."/>
        </authorList>
    </citation>
    <scope>NUCLEOTIDE SEQUENCE</scope>
    <source>
        <strain evidence="20">Huo1</strain>
        <tissue evidence="20">Leaf</tissue>
    </source>
</reference>
<dbReference type="InterPro" id="IPR032872">
    <property type="entry name" value="WAK_assoc_C"/>
</dbReference>
<evidence type="ECO:0000256" key="3">
    <source>
        <dbReference type="ARBA" id="ARBA00004906"/>
    </source>
</evidence>
<dbReference type="GO" id="GO:0061630">
    <property type="term" value="F:ubiquitin protein ligase activity"/>
    <property type="evidence" value="ECO:0007669"/>
    <property type="project" value="UniProtKB-EC"/>
</dbReference>
<evidence type="ECO:0000313" key="21">
    <source>
        <dbReference type="Proteomes" id="UP000298416"/>
    </source>
</evidence>
<dbReference type="EMBL" id="PNBA02000017">
    <property type="protein sequence ID" value="KAG6394997.1"/>
    <property type="molecule type" value="Genomic_DNA"/>
</dbReference>
<dbReference type="PROSITE" id="PS50089">
    <property type="entry name" value="ZF_RING_2"/>
    <property type="match status" value="1"/>
</dbReference>
<keyword evidence="5 18" id="KW-0812">Transmembrane</keyword>
<evidence type="ECO:0000256" key="8">
    <source>
        <dbReference type="ARBA" id="ARBA00022771"/>
    </source>
</evidence>
<evidence type="ECO:0000256" key="2">
    <source>
        <dbReference type="ARBA" id="ARBA00004167"/>
    </source>
</evidence>
<evidence type="ECO:0000256" key="10">
    <source>
        <dbReference type="ARBA" id="ARBA00022833"/>
    </source>
</evidence>
<dbReference type="AlphaFoldDB" id="A0A8X8Z8A0"/>
<dbReference type="GO" id="GO:0030247">
    <property type="term" value="F:polysaccharide binding"/>
    <property type="evidence" value="ECO:0007669"/>
    <property type="project" value="InterPro"/>
</dbReference>
<keyword evidence="12 18" id="KW-0472">Membrane</keyword>
<keyword evidence="21" id="KW-1185">Reference proteome</keyword>
<dbReference type="InterPro" id="IPR025287">
    <property type="entry name" value="WAK_GUB"/>
</dbReference>
<comment type="catalytic activity">
    <reaction evidence="16">
        <text>L-seryl-[protein] + ATP = O-phospho-L-seryl-[protein] + ADP + H(+)</text>
        <dbReference type="Rhea" id="RHEA:17989"/>
        <dbReference type="Rhea" id="RHEA-COMP:9863"/>
        <dbReference type="Rhea" id="RHEA-COMP:11604"/>
        <dbReference type="ChEBI" id="CHEBI:15378"/>
        <dbReference type="ChEBI" id="CHEBI:29999"/>
        <dbReference type="ChEBI" id="CHEBI:30616"/>
        <dbReference type="ChEBI" id="CHEBI:83421"/>
        <dbReference type="ChEBI" id="CHEBI:456216"/>
        <dbReference type="EC" id="2.7.11.1"/>
    </reaction>
</comment>
<keyword evidence="4" id="KW-0808">Transferase</keyword>
<gene>
    <name evidence="20" type="ORF">SASPL_145588</name>
</gene>
<organism evidence="20">
    <name type="scientific">Salvia splendens</name>
    <name type="common">Scarlet sage</name>
    <dbReference type="NCBI Taxonomy" id="180675"/>
    <lineage>
        <taxon>Eukaryota</taxon>
        <taxon>Viridiplantae</taxon>
        <taxon>Streptophyta</taxon>
        <taxon>Embryophyta</taxon>
        <taxon>Tracheophyta</taxon>
        <taxon>Spermatophyta</taxon>
        <taxon>Magnoliopsida</taxon>
        <taxon>eudicotyledons</taxon>
        <taxon>Gunneridae</taxon>
        <taxon>Pentapetalae</taxon>
        <taxon>asterids</taxon>
        <taxon>lamiids</taxon>
        <taxon>Lamiales</taxon>
        <taxon>Lamiaceae</taxon>
        <taxon>Nepetoideae</taxon>
        <taxon>Mentheae</taxon>
        <taxon>Salviinae</taxon>
        <taxon>Salvia</taxon>
        <taxon>Salvia subgen. Calosphace</taxon>
        <taxon>core Calosphace</taxon>
    </lineage>
</organism>
<comment type="similarity">
    <text evidence="14">Belongs to the RING-type zinc finger family. ATL subfamily.</text>
</comment>
<keyword evidence="7" id="KW-0732">Signal</keyword>
<evidence type="ECO:0000256" key="5">
    <source>
        <dbReference type="ARBA" id="ARBA00022692"/>
    </source>
</evidence>
<keyword evidence="9" id="KW-0833">Ubl conjugation pathway</keyword>
<dbReference type="SUPFAM" id="SSF57850">
    <property type="entry name" value="RING/U-box"/>
    <property type="match status" value="1"/>
</dbReference>
<dbReference type="PANTHER" id="PTHR46279:SF2">
    <property type="entry name" value="RING-H2 FINGER PROTEIN ATL21A-RELATED"/>
    <property type="match status" value="1"/>
</dbReference>
<keyword evidence="11 18" id="KW-1133">Transmembrane helix</keyword>
<sequence length="530" mass="57963">MGKRLSKARSICCCASPRSSCRNPHAIFSWYEEDVWDEVAKLLDGRSLVMLAVTCKWFQVPDPGNVPFKWIELYTTAFDGSHTYMFHQQEKHIGFLFDSPDALLTESLIECIKTPKEETSEKLVKKEGYCLLNNIKTGIWIAGSHNVYNQADVASAGIFDIKHLNDESTSGLQIKYHAMRAGKDGKVVSIRISQQLLQEQQQPQNCGGYPGFSLTCSDDIAGRGALLLTLPYSGNFSVRYINYLMQEIQLYDPDGCLPLKLMALNLTSSPFEAMYMDEFVFLSCPRAAVAGTGLATVDCLGNSTSAVVATTSGTLAGSMSMCTTMFTLPIPVSWDDSGGRGGSGDWLSSDLGGDLRLTWSFPDCKGCEARGGVCGYDRNSTVGGITCYFDHGKGKKGLEVFKIIALSIVIPAIMCSICISCFTCIVERRAARNRAATVAPPPPQPPAMVGLDESTIESYKKVVLGESKRLPGPNGVTCPICLVDYCPKDELRCIPECQHCFHSECVDEWLRLNSSCPLCRNSPSHPLEAV</sequence>
<dbReference type="Pfam" id="PF13639">
    <property type="entry name" value="zf-RING_2"/>
    <property type="match status" value="1"/>
</dbReference>
<evidence type="ECO:0000256" key="11">
    <source>
        <dbReference type="ARBA" id="ARBA00022989"/>
    </source>
</evidence>